<evidence type="ECO:0000313" key="1">
    <source>
        <dbReference type="EMBL" id="KAI4304950.1"/>
    </source>
</evidence>
<name>A0ACB9L5W0_9MYRT</name>
<proteinExistence type="predicted"/>
<evidence type="ECO:0000313" key="2">
    <source>
        <dbReference type="Proteomes" id="UP001057402"/>
    </source>
</evidence>
<dbReference type="EMBL" id="CM042891">
    <property type="protein sequence ID" value="KAI4304950.1"/>
    <property type="molecule type" value="Genomic_DNA"/>
</dbReference>
<accession>A0ACB9L5W0</accession>
<organism evidence="1 2">
    <name type="scientific">Melastoma candidum</name>
    <dbReference type="NCBI Taxonomy" id="119954"/>
    <lineage>
        <taxon>Eukaryota</taxon>
        <taxon>Viridiplantae</taxon>
        <taxon>Streptophyta</taxon>
        <taxon>Embryophyta</taxon>
        <taxon>Tracheophyta</taxon>
        <taxon>Spermatophyta</taxon>
        <taxon>Magnoliopsida</taxon>
        <taxon>eudicotyledons</taxon>
        <taxon>Gunneridae</taxon>
        <taxon>Pentapetalae</taxon>
        <taxon>rosids</taxon>
        <taxon>malvids</taxon>
        <taxon>Myrtales</taxon>
        <taxon>Melastomataceae</taxon>
        <taxon>Melastomatoideae</taxon>
        <taxon>Melastomateae</taxon>
        <taxon>Melastoma</taxon>
    </lineage>
</organism>
<keyword evidence="2" id="KW-1185">Reference proteome</keyword>
<dbReference type="Proteomes" id="UP001057402">
    <property type="component" value="Chromosome 12"/>
</dbReference>
<protein>
    <submittedName>
        <fullName evidence="1">Uncharacterized protein</fullName>
    </submittedName>
</protein>
<reference evidence="2" key="1">
    <citation type="journal article" date="2023" name="Front. Plant Sci.">
        <title>Chromosomal-level genome assembly of Melastoma candidum provides insights into trichome evolution.</title>
        <authorList>
            <person name="Zhong Y."/>
            <person name="Wu W."/>
            <person name="Sun C."/>
            <person name="Zou P."/>
            <person name="Liu Y."/>
            <person name="Dai S."/>
            <person name="Zhou R."/>
        </authorList>
    </citation>
    <scope>NUCLEOTIDE SEQUENCE [LARGE SCALE GENOMIC DNA]</scope>
</reference>
<comment type="caution">
    <text evidence="1">The sequence shown here is derived from an EMBL/GenBank/DDBJ whole genome shotgun (WGS) entry which is preliminary data.</text>
</comment>
<sequence length="293" mass="32837">MTFPGHPSGRYSNGLVLTDFLARHFGAVGLSPIPFEQWRKVWRHPMLYFGSLLFGINFAHGGTGVFDTDVAAPNMTAQIDLFEQLVKKHYGDIGLENSIALVTNSGNDYSAYMARNNGTLDPKDVMHFIDEVTTQLAANLKRIQALGVKKILVANLALQCVPRVTKSLSFKQCDNDEISELVDFHNMDLKYNVGQMNDESTNNSTVVVLDLCNAFLDILQGKDYESRFPEGLKGCCMGTSSEGYCAVVDEQWKPMYSVCKDPRKSFFWDMVHPTQAGWEAVYERLLPTLKLVE</sequence>
<gene>
    <name evidence="1" type="ORF">MLD38_040404</name>
</gene>